<reference evidence="9 10" key="1">
    <citation type="submission" date="2021-03" db="EMBL/GenBank/DDBJ databases">
        <title>Genomic Encyclopedia of Type Strains, Phase IV (KMG-IV): sequencing the most valuable type-strain genomes for metagenomic binning, comparative biology and taxonomic classification.</title>
        <authorList>
            <person name="Goeker M."/>
        </authorList>
    </citation>
    <scope>NUCLEOTIDE SEQUENCE [LARGE SCALE GENOMIC DNA]</scope>
    <source>
        <strain evidence="9 10">DSM 26048</strain>
    </source>
</reference>
<dbReference type="InterPro" id="IPR000515">
    <property type="entry name" value="MetI-like"/>
</dbReference>
<name>A0ABS4IWY0_9BACL</name>
<feature type="transmembrane region" description="Helical" evidence="7">
    <location>
        <begin position="179"/>
        <end position="203"/>
    </location>
</feature>
<dbReference type="PROSITE" id="PS50928">
    <property type="entry name" value="ABC_TM1"/>
    <property type="match status" value="1"/>
</dbReference>
<dbReference type="InterPro" id="IPR035906">
    <property type="entry name" value="MetI-like_sf"/>
</dbReference>
<feature type="transmembrane region" description="Helical" evidence="7">
    <location>
        <begin position="284"/>
        <end position="308"/>
    </location>
</feature>
<feature type="transmembrane region" description="Helical" evidence="7">
    <location>
        <begin position="29"/>
        <end position="46"/>
    </location>
</feature>
<evidence type="ECO:0000256" key="1">
    <source>
        <dbReference type="ARBA" id="ARBA00004651"/>
    </source>
</evidence>
<organism evidence="9 10">
    <name type="scientific">Paenibacillus eucommiae</name>
    <dbReference type="NCBI Taxonomy" id="1355755"/>
    <lineage>
        <taxon>Bacteria</taxon>
        <taxon>Bacillati</taxon>
        <taxon>Bacillota</taxon>
        <taxon>Bacilli</taxon>
        <taxon>Bacillales</taxon>
        <taxon>Paenibacillaceae</taxon>
        <taxon>Paenibacillus</taxon>
    </lineage>
</organism>
<dbReference type="SUPFAM" id="SSF161098">
    <property type="entry name" value="MetI-like"/>
    <property type="match status" value="1"/>
</dbReference>
<feature type="transmembrane region" description="Helical" evidence="7">
    <location>
        <begin position="224"/>
        <end position="248"/>
    </location>
</feature>
<evidence type="ECO:0000256" key="4">
    <source>
        <dbReference type="ARBA" id="ARBA00022692"/>
    </source>
</evidence>
<dbReference type="EMBL" id="JAGGLB010000009">
    <property type="protein sequence ID" value="MBP1991501.1"/>
    <property type="molecule type" value="Genomic_DNA"/>
</dbReference>
<comment type="similarity">
    <text evidence="7">Belongs to the binding-protein-dependent transport system permease family.</text>
</comment>
<dbReference type="PANTHER" id="PTHR43227:SF11">
    <property type="entry name" value="BLL4140 PROTEIN"/>
    <property type="match status" value="1"/>
</dbReference>
<sequence>MTMINESMKNIEPNRGVGLTGKTKTKVKLFLLILPFLIITFVFYYLPLFGWSFAFVDYIPGVPLYKQTFVGWKYFEIIFSGGNDFVQVIQNTLALSFLGLATAPIPVIFAIALTEMRIPILSRFIQTVASIPNFISWILVYAVFFALFSSGDGLINKVLLDTHLIQKPLEPLISDTYAWYIQLLIGLWKGTGWGAIIYIAAIVGIDQELYNAAKVDGAGRFQKIWHITIPGIIPTFFVLLLLSISNILSNGFEQYYVFQNPMNISKLEVFDTYIYRMGIANAEYSFSTAMGIFKSVISIALLLLANLLSKVVRKETII</sequence>
<comment type="subcellular location">
    <subcellularLocation>
        <location evidence="1 7">Cell membrane</location>
        <topology evidence="1 7">Multi-pass membrane protein</topology>
    </subcellularLocation>
</comment>
<evidence type="ECO:0000256" key="6">
    <source>
        <dbReference type="ARBA" id="ARBA00023136"/>
    </source>
</evidence>
<dbReference type="CDD" id="cd06261">
    <property type="entry name" value="TM_PBP2"/>
    <property type="match status" value="1"/>
</dbReference>
<keyword evidence="4 7" id="KW-0812">Transmembrane</keyword>
<evidence type="ECO:0000313" key="9">
    <source>
        <dbReference type="EMBL" id="MBP1991501.1"/>
    </source>
</evidence>
<accession>A0ABS4IWY0</accession>
<protein>
    <submittedName>
        <fullName evidence="9">Aldouronate transport system permease protein</fullName>
    </submittedName>
</protein>
<proteinExistence type="inferred from homology"/>
<keyword evidence="5 7" id="KW-1133">Transmembrane helix</keyword>
<feature type="transmembrane region" description="Helical" evidence="7">
    <location>
        <begin position="134"/>
        <end position="159"/>
    </location>
</feature>
<evidence type="ECO:0000313" key="10">
    <source>
        <dbReference type="Proteomes" id="UP001519287"/>
    </source>
</evidence>
<dbReference type="Pfam" id="PF00528">
    <property type="entry name" value="BPD_transp_1"/>
    <property type="match status" value="1"/>
</dbReference>
<gene>
    <name evidence="9" type="ORF">J2Z66_003108</name>
</gene>
<keyword evidence="2 7" id="KW-0813">Transport</keyword>
<comment type="caution">
    <text evidence="9">The sequence shown here is derived from an EMBL/GenBank/DDBJ whole genome shotgun (WGS) entry which is preliminary data.</text>
</comment>
<keyword evidence="6 7" id="KW-0472">Membrane</keyword>
<feature type="domain" description="ABC transmembrane type-1" evidence="8">
    <location>
        <begin position="89"/>
        <end position="305"/>
    </location>
</feature>
<feature type="transmembrane region" description="Helical" evidence="7">
    <location>
        <begin position="93"/>
        <end position="113"/>
    </location>
</feature>
<dbReference type="Gene3D" id="1.10.3720.10">
    <property type="entry name" value="MetI-like"/>
    <property type="match status" value="1"/>
</dbReference>
<evidence type="ECO:0000256" key="7">
    <source>
        <dbReference type="RuleBase" id="RU363032"/>
    </source>
</evidence>
<keyword evidence="10" id="KW-1185">Reference proteome</keyword>
<evidence type="ECO:0000256" key="2">
    <source>
        <dbReference type="ARBA" id="ARBA00022448"/>
    </source>
</evidence>
<evidence type="ECO:0000256" key="5">
    <source>
        <dbReference type="ARBA" id="ARBA00022989"/>
    </source>
</evidence>
<evidence type="ECO:0000256" key="3">
    <source>
        <dbReference type="ARBA" id="ARBA00022475"/>
    </source>
</evidence>
<dbReference type="PANTHER" id="PTHR43227">
    <property type="entry name" value="BLL4140 PROTEIN"/>
    <property type="match status" value="1"/>
</dbReference>
<dbReference type="Proteomes" id="UP001519287">
    <property type="component" value="Unassembled WGS sequence"/>
</dbReference>
<evidence type="ECO:0000259" key="8">
    <source>
        <dbReference type="PROSITE" id="PS50928"/>
    </source>
</evidence>
<keyword evidence="3" id="KW-1003">Cell membrane</keyword>
<dbReference type="InterPro" id="IPR050809">
    <property type="entry name" value="UgpAE/MalFG_permease"/>
</dbReference>